<dbReference type="GO" id="GO:0009103">
    <property type="term" value="P:lipopolysaccharide biosynthetic process"/>
    <property type="evidence" value="ECO:0007669"/>
    <property type="project" value="UniProtKB-ARBA"/>
</dbReference>
<feature type="transmembrane region" description="Helical" evidence="10">
    <location>
        <begin position="377"/>
        <end position="397"/>
    </location>
</feature>
<feature type="transmembrane region" description="Helical" evidence="10">
    <location>
        <begin position="163"/>
        <end position="181"/>
    </location>
</feature>
<evidence type="ECO:0000256" key="4">
    <source>
        <dbReference type="ARBA" id="ARBA00022676"/>
    </source>
</evidence>
<keyword evidence="8 10" id="KW-1133">Transmembrane helix</keyword>
<protein>
    <recommendedName>
        <fullName evidence="13">Glycosyltransferase RgtA/B/C/D-like domain-containing protein</fullName>
    </recommendedName>
</protein>
<dbReference type="GO" id="GO:0016763">
    <property type="term" value="F:pentosyltransferase activity"/>
    <property type="evidence" value="ECO:0007669"/>
    <property type="project" value="TreeGrafter"/>
</dbReference>
<organism evidence="11 12">
    <name type="scientific">Pirellula staleyi (strain ATCC 27377 / DSM 6068 / ICPB 4128)</name>
    <name type="common">Pirella staleyi</name>
    <dbReference type="NCBI Taxonomy" id="530564"/>
    <lineage>
        <taxon>Bacteria</taxon>
        <taxon>Pseudomonadati</taxon>
        <taxon>Planctomycetota</taxon>
        <taxon>Planctomycetia</taxon>
        <taxon>Pirellulales</taxon>
        <taxon>Pirellulaceae</taxon>
        <taxon>Pirellula</taxon>
    </lineage>
</organism>
<keyword evidence="3" id="KW-1003">Cell membrane</keyword>
<dbReference type="AlphaFoldDB" id="D2R484"/>
<sequence length="729" mass="79407">MGIVLASSIGLLMLLFFAQQPLRQQLWLYLLNPDLLIGQWFGAGQMTLGFFDRLPILLVALATAALMLLAGNSARRLLGIDGTLTPLERLVFGALLGYGMLATVVLVVGLFTTKGIYFGIGLALLGLIAVVDLVAHQRGWLALVRSSASLKNPREAWTGTERALAIIIGLLIGVTLWGSILPPHDFDVREYHLQVPKEWYQAGQISFLTHNVYGNMPLLAEVPAIVAMNLFRGDLDWWHGALAGKLLMAVASMIAAGSIYSIARRLSLGRLSSLLAVAIYVSHPWALHVSIGGLNDGVLASFALLTLHALLLDVSLTQRAILAGLAAGMACCCKYPALALVLLPALVWIVRDALLVLKTTEHSTQSQKNDSQAAWRSAAIATAAFLAASLVTIGPWYGKNLYFTGNPVYPLAGSVFGAPPFDDEAISRWERAHQVPRDDKGNRYTPAQLASSLWRALVTGEYASAALPLFVIGILFAVRAAGPSRAIALWLLWGLAIWWLVSHRLDRFLLPILPLAALLAAIACDNLLKLCAIDPALPILQKRSWGFLALLLILLMDGALILASPLAADNRWFVSLAALRVDATQGGDPTFPRRVRESHAILNQVLPRDELGVLLVGDAAPFDIERPCSYNVCFNPCLLCDWTIGPTDDEIRLAFSSRSVGYLLVDWAEIARYQSAGNYGYDPRFHPQLVEQLVQRKIIEPIALEPLIEGHQRSFSLYRLTPATPPPKP</sequence>
<evidence type="ECO:0000256" key="6">
    <source>
        <dbReference type="ARBA" id="ARBA00022692"/>
    </source>
</evidence>
<reference evidence="11 12" key="1">
    <citation type="journal article" date="2009" name="Stand. Genomic Sci.">
        <title>Complete genome sequence of Pirellula staleyi type strain (ATCC 27377).</title>
        <authorList>
            <person name="Clum A."/>
            <person name="Tindall B.J."/>
            <person name="Sikorski J."/>
            <person name="Ivanova N."/>
            <person name="Mavrommatis K."/>
            <person name="Lucas S."/>
            <person name="Glavina del Rio T."/>
            <person name="Nolan M."/>
            <person name="Chen F."/>
            <person name="Tice H."/>
            <person name="Pitluck S."/>
            <person name="Cheng J.F."/>
            <person name="Chertkov O."/>
            <person name="Brettin T."/>
            <person name="Han C."/>
            <person name="Detter J.C."/>
            <person name="Kuske C."/>
            <person name="Bruce D."/>
            <person name="Goodwin L."/>
            <person name="Ovchinikova G."/>
            <person name="Pati A."/>
            <person name="Mikhailova N."/>
            <person name="Chen A."/>
            <person name="Palaniappan K."/>
            <person name="Land M."/>
            <person name="Hauser L."/>
            <person name="Chang Y.J."/>
            <person name="Jeffries C.D."/>
            <person name="Chain P."/>
            <person name="Rohde M."/>
            <person name="Goker M."/>
            <person name="Bristow J."/>
            <person name="Eisen J.A."/>
            <person name="Markowitz V."/>
            <person name="Hugenholtz P."/>
            <person name="Kyrpides N.C."/>
            <person name="Klenk H.P."/>
            <person name="Lapidus A."/>
        </authorList>
    </citation>
    <scope>NUCLEOTIDE SEQUENCE [LARGE SCALE GENOMIC DNA]</scope>
    <source>
        <strain evidence="12">ATCC 27377 / DSM 6068 / ICPB 4128</strain>
    </source>
</reference>
<proteinExistence type="predicted"/>
<gene>
    <name evidence="11" type="ordered locus">Psta_0545</name>
</gene>
<feature type="transmembrane region" description="Helical" evidence="10">
    <location>
        <begin position="116"/>
        <end position="135"/>
    </location>
</feature>
<feature type="transmembrane region" description="Helical" evidence="10">
    <location>
        <begin position="56"/>
        <end position="78"/>
    </location>
</feature>
<dbReference type="GO" id="GO:0005886">
    <property type="term" value="C:plasma membrane"/>
    <property type="evidence" value="ECO:0007669"/>
    <property type="project" value="UniProtKB-SubCell"/>
</dbReference>
<evidence type="ECO:0000313" key="12">
    <source>
        <dbReference type="Proteomes" id="UP000001887"/>
    </source>
</evidence>
<evidence type="ECO:0008006" key="13">
    <source>
        <dbReference type="Google" id="ProtNLM"/>
    </source>
</evidence>
<keyword evidence="7" id="KW-0256">Endoplasmic reticulum</keyword>
<feature type="transmembrane region" description="Helical" evidence="10">
    <location>
        <begin position="508"/>
        <end position="528"/>
    </location>
</feature>
<feature type="transmembrane region" description="Helical" evidence="10">
    <location>
        <begin position="548"/>
        <end position="568"/>
    </location>
</feature>
<evidence type="ECO:0000256" key="9">
    <source>
        <dbReference type="ARBA" id="ARBA00023136"/>
    </source>
</evidence>
<feature type="transmembrane region" description="Helical" evidence="10">
    <location>
        <begin position="337"/>
        <end position="357"/>
    </location>
</feature>
<comment type="subcellular location">
    <subcellularLocation>
        <location evidence="2">Cell membrane</location>
        <topology evidence="2">Multi-pass membrane protein</topology>
    </subcellularLocation>
    <subcellularLocation>
        <location evidence="1">Endoplasmic reticulum membrane</location>
    </subcellularLocation>
</comment>
<evidence type="ECO:0000256" key="3">
    <source>
        <dbReference type="ARBA" id="ARBA00022475"/>
    </source>
</evidence>
<name>D2R484_PIRSD</name>
<evidence type="ECO:0000256" key="7">
    <source>
        <dbReference type="ARBA" id="ARBA00022824"/>
    </source>
</evidence>
<keyword evidence="9 10" id="KW-0472">Membrane</keyword>
<dbReference type="PANTHER" id="PTHR33908">
    <property type="entry name" value="MANNOSYLTRANSFERASE YKCB-RELATED"/>
    <property type="match status" value="1"/>
</dbReference>
<dbReference type="HOGENOM" id="CLU_388665_0_0_0"/>
<dbReference type="Proteomes" id="UP000001887">
    <property type="component" value="Chromosome"/>
</dbReference>
<keyword evidence="4" id="KW-0328">Glycosyltransferase</keyword>
<keyword evidence="12" id="KW-1185">Reference proteome</keyword>
<evidence type="ECO:0000256" key="2">
    <source>
        <dbReference type="ARBA" id="ARBA00004651"/>
    </source>
</evidence>
<feature type="transmembrane region" description="Helical" evidence="10">
    <location>
        <begin position="274"/>
        <end position="291"/>
    </location>
</feature>
<dbReference type="eggNOG" id="COG1807">
    <property type="taxonomic scope" value="Bacteria"/>
</dbReference>
<dbReference type="STRING" id="530564.Psta_0545"/>
<evidence type="ECO:0000256" key="5">
    <source>
        <dbReference type="ARBA" id="ARBA00022679"/>
    </source>
</evidence>
<feature type="transmembrane region" description="Helical" evidence="10">
    <location>
        <begin position="237"/>
        <end position="262"/>
    </location>
</feature>
<dbReference type="KEGG" id="psl:Psta_0545"/>
<dbReference type="InterPro" id="IPR005599">
    <property type="entry name" value="GPI_mannosylTrfase"/>
</dbReference>
<keyword evidence="5" id="KW-0808">Transferase</keyword>
<accession>D2R484</accession>
<evidence type="ECO:0000313" key="11">
    <source>
        <dbReference type="EMBL" id="ADB15232.1"/>
    </source>
</evidence>
<feature type="transmembrane region" description="Helical" evidence="10">
    <location>
        <begin position="484"/>
        <end position="501"/>
    </location>
</feature>
<keyword evidence="6 10" id="KW-0812">Transmembrane</keyword>
<dbReference type="Pfam" id="PF03901">
    <property type="entry name" value="Glyco_transf_22"/>
    <property type="match status" value="1"/>
</dbReference>
<evidence type="ECO:0000256" key="1">
    <source>
        <dbReference type="ARBA" id="ARBA00004586"/>
    </source>
</evidence>
<dbReference type="PANTHER" id="PTHR33908:SF11">
    <property type="entry name" value="MEMBRANE PROTEIN"/>
    <property type="match status" value="1"/>
</dbReference>
<feature type="transmembrane region" description="Helical" evidence="10">
    <location>
        <begin position="90"/>
        <end position="110"/>
    </location>
</feature>
<dbReference type="InterPro" id="IPR050297">
    <property type="entry name" value="LipidA_mod_glycosyltrf_83"/>
</dbReference>
<feature type="transmembrane region" description="Helical" evidence="10">
    <location>
        <begin position="453"/>
        <end position="478"/>
    </location>
</feature>
<evidence type="ECO:0000256" key="8">
    <source>
        <dbReference type="ARBA" id="ARBA00022989"/>
    </source>
</evidence>
<evidence type="ECO:0000256" key="10">
    <source>
        <dbReference type="SAM" id="Phobius"/>
    </source>
</evidence>
<dbReference type="EMBL" id="CP001848">
    <property type="protein sequence ID" value="ADB15232.1"/>
    <property type="molecule type" value="Genomic_DNA"/>
</dbReference>